<keyword evidence="2" id="KW-0472">Membrane</keyword>
<keyword evidence="2" id="KW-0812">Transmembrane</keyword>
<evidence type="ECO:0000313" key="4">
    <source>
        <dbReference type="Proteomes" id="UP000696485"/>
    </source>
</evidence>
<feature type="transmembrane region" description="Helical" evidence="2">
    <location>
        <begin position="16"/>
        <end position="35"/>
    </location>
</feature>
<keyword evidence="4" id="KW-1185">Reference proteome</keyword>
<evidence type="ECO:0000256" key="1">
    <source>
        <dbReference type="SAM" id="MobiDB-lite"/>
    </source>
</evidence>
<keyword evidence="2" id="KW-1133">Transmembrane helix</keyword>
<feature type="region of interest" description="Disordered" evidence="1">
    <location>
        <begin position="307"/>
        <end position="358"/>
    </location>
</feature>
<dbReference type="AlphaFoldDB" id="A0A9P5VPZ3"/>
<protein>
    <submittedName>
        <fullName evidence="3">Uncharacterized protein</fullName>
    </submittedName>
</protein>
<feature type="transmembrane region" description="Helical" evidence="2">
    <location>
        <begin position="80"/>
        <end position="102"/>
    </location>
</feature>
<feature type="compositionally biased region" description="Polar residues" evidence="1">
    <location>
        <begin position="339"/>
        <end position="351"/>
    </location>
</feature>
<organism evidence="3 4">
    <name type="scientific">Podila minutissima</name>
    <dbReference type="NCBI Taxonomy" id="64525"/>
    <lineage>
        <taxon>Eukaryota</taxon>
        <taxon>Fungi</taxon>
        <taxon>Fungi incertae sedis</taxon>
        <taxon>Mucoromycota</taxon>
        <taxon>Mortierellomycotina</taxon>
        <taxon>Mortierellomycetes</taxon>
        <taxon>Mortierellales</taxon>
        <taxon>Mortierellaceae</taxon>
        <taxon>Podila</taxon>
    </lineage>
</organism>
<accession>A0A9P5VPZ3</accession>
<feature type="compositionally biased region" description="Polar residues" evidence="1">
    <location>
        <begin position="313"/>
        <end position="324"/>
    </location>
</feature>
<feature type="transmembrane region" description="Helical" evidence="2">
    <location>
        <begin position="158"/>
        <end position="179"/>
    </location>
</feature>
<feature type="region of interest" description="Disordered" evidence="1">
    <location>
        <begin position="259"/>
        <end position="284"/>
    </location>
</feature>
<name>A0A9P5VPZ3_9FUNG</name>
<evidence type="ECO:0000256" key="2">
    <source>
        <dbReference type="SAM" id="Phobius"/>
    </source>
</evidence>
<dbReference type="EMBL" id="JAAAUY010000074">
    <property type="protein sequence ID" value="KAF9336068.1"/>
    <property type="molecule type" value="Genomic_DNA"/>
</dbReference>
<sequence length="398" mass="44890">MPFAIGVDNADEFTKYLINVVVVTASVAWLFLLFIRSIDEKLVKYRKPFSIAMTLQLFFATLRNLSTLMLSSGFKIPCFWVAVIGGVIYQLFAISAECAMLIRCRSFTRYPKLVTYLTVPTWVIRFGLCIWLVTTIKADNNEVGYICNAVMDWNLSAYMQYVKIATEVIILIFFLERVIALHRSSIGVQIDSNHSHWRRLALINSGITFLVILFEILVGQITVYLQGYLYLTYSMVNLIQATLVVFIVEDTKNVFRKRAETSHGASKQGNGNSGGGSHSASQNNHAHYETTTVVSYADGVASRGSNRIHDSSILPTHHSSQPWSLTMRAPSAMPDTIPVQYSPNAEHSSSFYDFGQTESKNDNRHWDIDAESQDTIDANLNAWRYKKEDEIPMTATKT</sequence>
<feature type="transmembrane region" description="Helical" evidence="2">
    <location>
        <begin position="114"/>
        <end position="133"/>
    </location>
</feature>
<feature type="transmembrane region" description="Helical" evidence="2">
    <location>
        <begin position="227"/>
        <end position="248"/>
    </location>
</feature>
<reference evidence="3" key="1">
    <citation type="journal article" date="2020" name="Fungal Divers.">
        <title>Resolving the Mortierellaceae phylogeny through synthesis of multi-gene phylogenetics and phylogenomics.</title>
        <authorList>
            <person name="Vandepol N."/>
            <person name="Liber J."/>
            <person name="Desiro A."/>
            <person name="Na H."/>
            <person name="Kennedy M."/>
            <person name="Barry K."/>
            <person name="Grigoriev I.V."/>
            <person name="Miller A.N."/>
            <person name="O'Donnell K."/>
            <person name="Stajich J.E."/>
            <person name="Bonito G."/>
        </authorList>
    </citation>
    <scope>NUCLEOTIDE SEQUENCE</scope>
    <source>
        <strain evidence="3">NVP1</strain>
    </source>
</reference>
<dbReference type="Proteomes" id="UP000696485">
    <property type="component" value="Unassembled WGS sequence"/>
</dbReference>
<proteinExistence type="predicted"/>
<comment type="caution">
    <text evidence="3">The sequence shown here is derived from an EMBL/GenBank/DDBJ whole genome shotgun (WGS) entry which is preliminary data.</text>
</comment>
<feature type="transmembrane region" description="Helical" evidence="2">
    <location>
        <begin position="55"/>
        <end position="74"/>
    </location>
</feature>
<feature type="transmembrane region" description="Helical" evidence="2">
    <location>
        <begin position="200"/>
        <end position="221"/>
    </location>
</feature>
<gene>
    <name evidence="3" type="ORF">BG006_009858</name>
</gene>
<evidence type="ECO:0000313" key="3">
    <source>
        <dbReference type="EMBL" id="KAF9336068.1"/>
    </source>
</evidence>